<comment type="caution">
    <text evidence="4">The sequence shown here is derived from an EMBL/GenBank/DDBJ whole genome shotgun (WGS) entry which is preliminary data.</text>
</comment>
<feature type="compositionally biased region" description="Polar residues" evidence="1">
    <location>
        <begin position="402"/>
        <end position="416"/>
    </location>
</feature>
<sequence>MPVRQREGIPGTGRSKPSFEEGKPRIKPEPCIIDLCDSEEELPAPSVPGPSKPVPRPQRSAARNGKVKYEDEDDDALGRSDSVDDDSDRDDFRGSNSKRKANKRAPSEAPLSTAKLYAIARVVTLATDGVASASESEAKLAGVSAGILSRIQKSLALAKHPGTGEAEAQQALRLATRLMSSQNLTQADLLASSDAEANQARAGMSIVEIVSQTNAAPRNESWANQVAVAVNLFFDVKAYSTSYANRTKLSWTFYGLAINTVAAAHAFEMVHNQVLTWAYEKAAAKLVSGKTGKNSYCQGVAAGLIVLAKKEKKEELRLAIESEKKRLKDAEEQEHVQIKKEEQRLNNPTVPEPSTSGSTRVKAEPLEDDLPSNSASTSRNVKLEDVVDEEDTKPFRHGVKRSASQEFDNGYGQWTESRGEGDPGSVKPEGEVDYEDSDNEGFNDRFYDMNDVADPTPGFADDPDEDMKPHFDEALERDIIDLDDLPGDSLDVKPKLEPELDIKPKAEPQDSNDDLGAGWHSSNQLIRFRQDAEKIADDYLASQHSGLKLKKRAKSSFKKDSQAFEQGRQDARKIDVKRKRIQN</sequence>
<feature type="compositionally biased region" description="Acidic residues" evidence="1">
    <location>
        <begin position="431"/>
        <end position="441"/>
    </location>
</feature>
<feature type="region of interest" description="Disordered" evidence="1">
    <location>
        <begin position="546"/>
        <end position="583"/>
    </location>
</feature>
<dbReference type="Pfam" id="PF10979">
    <property type="entry name" value="DUF2786"/>
    <property type="match status" value="1"/>
</dbReference>
<feature type="domain" description="DUF2786" evidence="2">
    <location>
        <begin position="147"/>
        <end position="186"/>
    </location>
</feature>
<accession>A0A4U7KY86</accession>
<evidence type="ECO:0000259" key="3">
    <source>
        <dbReference type="Pfam" id="PF23771"/>
    </source>
</evidence>
<evidence type="ECO:0000313" key="4">
    <source>
        <dbReference type="EMBL" id="TKY89296.1"/>
    </source>
</evidence>
<dbReference type="RefSeq" id="XP_029741281.1">
    <property type="nucleotide sequence ID" value="XM_029882426.1"/>
</dbReference>
<dbReference type="InterPro" id="IPR024498">
    <property type="entry name" value="DUF2786"/>
</dbReference>
<evidence type="ECO:0000259" key="2">
    <source>
        <dbReference type="Pfam" id="PF10979"/>
    </source>
</evidence>
<dbReference type="Proteomes" id="UP000306050">
    <property type="component" value="Chromosome SGRAM_12"/>
</dbReference>
<feature type="compositionally biased region" description="Basic and acidic residues" evidence="1">
    <location>
        <begin position="557"/>
        <end position="574"/>
    </location>
</feature>
<dbReference type="InterPro" id="IPR055592">
    <property type="entry name" value="DUF7168"/>
</dbReference>
<dbReference type="Pfam" id="PF23771">
    <property type="entry name" value="DUF7168"/>
    <property type="match status" value="1"/>
</dbReference>
<protein>
    <submittedName>
        <fullName evidence="4">Uncharacterized protein</fullName>
    </submittedName>
</protein>
<feature type="compositionally biased region" description="Polar residues" evidence="1">
    <location>
        <begin position="371"/>
        <end position="380"/>
    </location>
</feature>
<evidence type="ECO:0000256" key="1">
    <source>
        <dbReference type="SAM" id="MobiDB-lite"/>
    </source>
</evidence>
<dbReference type="EMBL" id="SRRM01000005">
    <property type="protein sequence ID" value="TKY89296.1"/>
    <property type="molecule type" value="Genomic_DNA"/>
</dbReference>
<feature type="compositionally biased region" description="Basic residues" evidence="1">
    <location>
        <begin position="547"/>
        <end position="556"/>
    </location>
</feature>
<feature type="compositionally biased region" description="Pro residues" evidence="1">
    <location>
        <begin position="45"/>
        <end position="56"/>
    </location>
</feature>
<dbReference type="KEGG" id="sgra:EX895_001827"/>
<feature type="domain" description="DUF7168" evidence="3">
    <location>
        <begin position="202"/>
        <end position="332"/>
    </location>
</feature>
<dbReference type="AlphaFoldDB" id="A0A4U7KY86"/>
<organism evidence="4 5">
    <name type="scientific">Sporisorium graminicola</name>
    <dbReference type="NCBI Taxonomy" id="280036"/>
    <lineage>
        <taxon>Eukaryota</taxon>
        <taxon>Fungi</taxon>
        <taxon>Dikarya</taxon>
        <taxon>Basidiomycota</taxon>
        <taxon>Ustilaginomycotina</taxon>
        <taxon>Ustilaginomycetes</taxon>
        <taxon>Ustilaginales</taxon>
        <taxon>Ustilaginaceae</taxon>
        <taxon>Sporisorium</taxon>
    </lineage>
</organism>
<keyword evidence="5" id="KW-1185">Reference proteome</keyword>
<feature type="compositionally biased region" description="Polar residues" evidence="1">
    <location>
        <begin position="345"/>
        <end position="359"/>
    </location>
</feature>
<dbReference type="OrthoDB" id="3067443at2759"/>
<gene>
    <name evidence="4" type="ORF">EX895_001827</name>
</gene>
<feature type="compositionally biased region" description="Basic and acidic residues" evidence="1">
    <location>
        <begin position="17"/>
        <end position="28"/>
    </location>
</feature>
<proteinExistence type="predicted"/>
<name>A0A4U7KY86_9BASI</name>
<evidence type="ECO:0000313" key="5">
    <source>
        <dbReference type="Proteomes" id="UP000306050"/>
    </source>
</evidence>
<reference evidence="4 5" key="1">
    <citation type="submission" date="2019-05" db="EMBL/GenBank/DDBJ databases">
        <title>Sporisorium graminicola CBS 10092 draft sequencing and annotation.</title>
        <authorList>
            <person name="Solano-Gonzalez S."/>
            <person name="Caddick M.X."/>
            <person name="Darby A."/>
        </authorList>
    </citation>
    <scope>NUCLEOTIDE SEQUENCE [LARGE SCALE GENOMIC DNA]</scope>
    <source>
        <strain evidence="4 5">CBS 10092</strain>
    </source>
</reference>
<feature type="region of interest" description="Disordered" evidence="1">
    <location>
        <begin position="1"/>
        <end position="109"/>
    </location>
</feature>
<feature type="region of interest" description="Disordered" evidence="1">
    <location>
        <begin position="327"/>
        <end position="519"/>
    </location>
</feature>
<dbReference type="GeneID" id="40724722"/>
<feature type="compositionally biased region" description="Basic and acidic residues" evidence="1">
    <location>
        <begin position="327"/>
        <end position="344"/>
    </location>
</feature>
<feature type="compositionally biased region" description="Basic and acidic residues" evidence="1">
    <location>
        <begin position="490"/>
        <end position="508"/>
    </location>
</feature>
<feature type="compositionally biased region" description="Basic and acidic residues" evidence="1">
    <location>
        <begin position="466"/>
        <end position="480"/>
    </location>
</feature>